<dbReference type="InterPro" id="IPR015797">
    <property type="entry name" value="NUDIX_hydrolase-like_dom_sf"/>
</dbReference>
<dbReference type="PROSITE" id="PS51462">
    <property type="entry name" value="NUDIX"/>
    <property type="match status" value="1"/>
</dbReference>
<dbReference type="Pfam" id="PF00293">
    <property type="entry name" value="NUDIX"/>
    <property type="match status" value="1"/>
</dbReference>
<keyword evidence="3 6" id="KW-0479">Metal-binding</keyword>
<dbReference type="InterPro" id="IPR024195">
    <property type="entry name" value="NUDIX_hydrolase_YfcD_pred"/>
</dbReference>
<dbReference type="Gene3D" id="3.90.79.10">
    <property type="entry name" value="Nucleoside Triphosphate Pyrophosphohydrolase"/>
    <property type="match status" value="1"/>
</dbReference>
<dbReference type="EMBL" id="SMFZ01000001">
    <property type="protein sequence ID" value="TCK24253.1"/>
    <property type="molecule type" value="Genomic_DNA"/>
</dbReference>
<comment type="caution">
    <text evidence="8">The sequence shown here is derived from an EMBL/GenBank/DDBJ whole genome shotgun (WGS) entry which is preliminary data.</text>
</comment>
<dbReference type="SUPFAM" id="SSF55811">
    <property type="entry name" value="Nudix"/>
    <property type="match status" value="1"/>
</dbReference>
<organism evidence="8 9">
    <name type="scientific">Pseudonocardia endophytica</name>
    <dbReference type="NCBI Taxonomy" id="401976"/>
    <lineage>
        <taxon>Bacteria</taxon>
        <taxon>Bacillati</taxon>
        <taxon>Actinomycetota</taxon>
        <taxon>Actinomycetes</taxon>
        <taxon>Pseudonocardiales</taxon>
        <taxon>Pseudonocardiaceae</taxon>
        <taxon>Pseudonocardia</taxon>
    </lineage>
</organism>
<dbReference type="PIRSF" id="PIRSF017340">
    <property type="entry name" value="Nudix_hydro"/>
    <property type="match status" value="1"/>
</dbReference>
<keyword evidence="8" id="KW-0413">Isomerase</keyword>
<evidence type="ECO:0000259" key="7">
    <source>
        <dbReference type="PROSITE" id="PS51462"/>
    </source>
</evidence>
<evidence type="ECO:0000256" key="1">
    <source>
        <dbReference type="ARBA" id="ARBA00001946"/>
    </source>
</evidence>
<keyword evidence="5 6" id="KW-0460">Magnesium</keyword>
<dbReference type="Proteomes" id="UP000295560">
    <property type="component" value="Unassembled WGS sequence"/>
</dbReference>
<proteinExistence type="inferred from homology"/>
<evidence type="ECO:0000256" key="2">
    <source>
        <dbReference type="ARBA" id="ARBA00005582"/>
    </source>
</evidence>
<name>A0A4R1HSL1_PSEEN</name>
<reference evidence="8 9" key="1">
    <citation type="submission" date="2019-03" db="EMBL/GenBank/DDBJ databases">
        <title>Sequencing the genomes of 1000 actinobacteria strains.</title>
        <authorList>
            <person name="Klenk H.-P."/>
        </authorList>
    </citation>
    <scope>NUCLEOTIDE SEQUENCE [LARGE SCALE GENOMIC DNA]</scope>
    <source>
        <strain evidence="8 9">DSM 44969</strain>
    </source>
</reference>
<evidence type="ECO:0000256" key="5">
    <source>
        <dbReference type="ARBA" id="ARBA00022842"/>
    </source>
</evidence>
<accession>A0A4R1HSL1</accession>
<keyword evidence="9" id="KW-1185">Reference proteome</keyword>
<dbReference type="AlphaFoldDB" id="A0A4R1HSL1"/>
<dbReference type="GO" id="GO:0046872">
    <property type="term" value="F:metal ion binding"/>
    <property type="evidence" value="ECO:0007669"/>
    <property type="project" value="UniProtKB-KW"/>
</dbReference>
<evidence type="ECO:0000256" key="4">
    <source>
        <dbReference type="ARBA" id="ARBA00022801"/>
    </source>
</evidence>
<dbReference type="InterPro" id="IPR020084">
    <property type="entry name" value="NUDIX_hydrolase_CS"/>
</dbReference>
<gene>
    <name evidence="8" type="ORF">EV378_0024</name>
</gene>
<dbReference type="OrthoDB" id="67499at2"/>
<comment type="similarity">
    <text evidence="2">Belongs to the Nudix hydrolase family.</text>
</comment>
<dbReference type="RefSeq" id="WP_132420635.1">
    <property type="nucleotide sequence ID" value="NZ_SMFZ01000001.1"/>
</dbReference>
<keyword evidence="4" id="KW-0378">Hydrolase</keyword>
<protein>
    <submittedName>
        <fullName evidence="8">Isopentenyldiphosphate isomerase</fullName>
    </submittedName>
</protein>
<dbReference type="PANTHER" id="PTHR43736">
    <property type="entry name" value="ADP-RIBOSE PYROPHOSPHATASE"/>
    <property type="match status" value="1"/>
</dbReference>
<dbReference type="PANTHER" id="PTHR43736:SF1">
    <property type="entry name" value="DIHYDRONEOPTERIN TRIPHOSPHATE DIPHOSPHATASE"/>
    <property type="match status" value="1"/>
</dbReference>
<dbReference type="GO" id="GO:0016853">
    <property type="term" value="F:isomerase activity"/>
    <property type="evidence" value="ECO:0007669"/>
    <property type="project" value="UniProtKB-KW"/>
</dbReference>
<dbReference type="GO" id="GO:0016817">
    <property type="term" value="F:hydrolase activity, acting on acid anhydrides"/>
    <property type="evidence" value="ECO:0007669"/>
    <property type="project" value="InterPro"/>
</dbReference>
<feature type="binding site" evidence="6">
    <location>
        <position position="90"/>
    </location>
    <ligand>
        <name>Mg(2+)</name>
        <dbReference type="ChEBI" id="CHEBI:18420"/>
    </ligand>
</feature>
<feature type="domain" description="Nudix hydrolase" evidence="7">
    <location>
        <begin position="32"/>
        <end position="174"/>
    </location>
</feature>
<evidence type="ECO:0000313" key="9">
    <source>
        <dbReference type="Proteomes" id="UP000295560"/>
    </source>
</evidence>
<sequence>MTDPARERVALYDADGVVIGEADRGEVYAHSWWHGTTAVALRSTDGRRVLVHRRTDDKLVMAGLVDCWAGGVIDPGETPDTAAARELGEELGVTGVPLEPLFRMAFDASALGVDTGPGTGPHGLRAHVFAYQAFSDGPVVGQASEVAEHWWMELDELRSRIEDPSWAFVPDGREVARRWLSGHVGGTDR</sequence>
<dbReference type="InterPro" id="IPR000086">
    <property type="entry name" value="NUDIX_hydrolase_dom"/>
</dbReference>
<evidence type="ECO:0000256" key="6">
    <source>
        <dbReference type="PIRSR" id="PIRSR017340-1"/>
    </source>
</evidence>
<feature type="binding site" evidence="6">
    <location>
        <position position="86"/>
    </location>
    <ligand>
        <name>Mg(2+)</name>
        <dbReference type="ChEBI" id="CHEBI:18420"/>
    </ligand>
</feature>
<evidence type="ECO:0000313" key="8">
    <source>
        <dbReference type="EMBL" id="TCK24253.1"/>
    </source>
</evidence>
<evidence type="ECO:0000256" key="3">
    <source>
        <dbReference type="ARBA" id="ARBA00022723"/>
    </source>
</evidence>
<comment type="cofactor">
    <cofactor evidence="1">
        <name>Mg(2+)</name>
        <dbReference type="ChEBI" id="CHEBI:18420"/>
    </cofactor>
</comment>
<dbReference type="PROSITE" id="PS00893">
    <property type="entry name" value="NUDIX_BOX"/>
    <property type="match status" value="1"/>
</dbReference>